<gene>
    <name evidence="3" type="ORF">CRV04_08300</name>
</gene>
<dbReference type="GO" id="GO:0005829">
    <property type="term" value="C:cytosol"/>
    <property type="evidence" value="ECO:0007669"/>
    <property type="project" value="TreeGrafter"/>
</dbReference>
<dbReference type="GO" id="GO:0003723">
    <property type="term" value="F:RNA binding"/>
    <property type="evidence" value="ECO:0007669"/>
    <property type="project" value="InterPro"/>
</dbReference>
<dbReference type="Proteomes" id="UP000290657">
    <property type="component" value="Unassembled WGS sequence"/>
</dbReference>
<proteinExistence type="predicted"/>
<dbReference type="InterPro" id="IPR050180">
    <property type="entry name" value="RNR_Ribonuclease"/>
</dbReference>
<keyword evidence="1" id="KW-0378">Hydrolase</keyword>
<dbReference type="EMBL" id="PDKN01000005">
    <property type="protein sequence ID" value="RXJ56407.1"/>
    <property type="molecule type" value="Genomic_DNA"/>
</dbReference>
<evidence type="ECO:0000313" key="4">
    <source>
        <dbReference type="Proteomes" id="UP000290657"/>
    </source>
</evidence>
<accession>A0A4Q0XQ86</accession>
<keyword evidence="1" id="KW-0269">Exonuclease</keyword>
<dbReference type="Pfam" id="PF00773">
    <property type="entry name" value="RNB"/>
    <property type="match status" value="1"/>
</dbReference>
<keyword evidence="4" id="KW-1185">Reference proteome</keyword>
<dbReference type="Pfam" id="PF24190">
    <property type="entry name" value="OB_RNR_2nd"/>
    <property type="match status" value="1"/>
</dbReference>
<dbReference type="SMART" id="SM00955">
    <property type="entry name" value="RNB"/>
    <property type="match status" value="1"/>
</dbReference>
<reference evidence="3 4" key="1">
    <citation type="submission" date="2017-10" db="EMBL/GenBank/DDBJ databases">
        <title>Genomics of the genus Arcobacter.</title>
        <authorList>
            <person name="Perez-Cataluna A."/>
            <person name="Figueras M.J."/>
        </authorList>
    </citation>
    <scope>NUCLEOTIDE SEQUENCE [LARGE SCALE GENOMIC DNA]</scope>
    <source>
        <strain evidence="3 4">CECT 8987</strain>
    </source>
</reference>
<evidence type="ECO:0000259" key="2">
    <source>
        <dbReference type="SMART" id="SM00955"/>
    </source>
</evidence>
<comment type="caution">
    <text evidence="3">The sequence shown here is derived from an EMBL/GenBank/DDBJ whole genome shotgun (WGS) entry which is preliminary data.</text>
</comment>
<dbReference type="InterPro" id="IPR022966">
    <property type="entry name" value="RNase_II/R_CS"/>
</dbReference>
<dbReference type="AlphaFoldDB" id="A0A4Q0XQ86"/>
<dbReference type="GO" id="GO:0006402">
    <property type="term" value="P:mRNA catabolic process"/>
    <property type="evidence" value="ECO:0007669"/>
    <property type="project" value="TreeGrafter"/>
</dbReference>
<dbReference type="PANTHER" id="PTHR23355:SF9">
    <property type="entry name" value="DIS3-LIKE EXONUCLEASE 2"/>
    <property type="match status" value="1"/>
</dbReference>
<dbReference type="GO" id="GO:0004527">
    <property type="term" value="F:exonuclease activity"/>
    <property type="evidence" value="ECO:0007669"/>
    <property type="project" value="UniProtKB-KW"/>
</dbReference>
<sequence>MKKEVLKALYDGFVTNDEEELKFLNNLQKAEIVKEENGEFTLNRKYKIGVLEFQKNFAILKDISNEHKNIKLEFENLNGALDDDLVIVKRSFNPRSQTKSKVVKIVNSSKTAVLTFIQEGKIYTLKESLLLSNKKPEQLQEGDVFVFNNKSNEVLEFFGNITDATIDEKISLYLYGEDYRLKTHVDINPDDYDLKDFSKRVDLTHLPFSTIDPASAKDHDDTIYYDAKNNELYVAIADVSYFVEQNSELDKLAFQKSTSIYLPNKVLPMLPASLSEELCSLKENVNRYAYVFKIKLNEKCEVEGSELFEAVIQSRKKFSYGRIDRVLEGHFDQYSEIEKIIFDSLVSLYKVTQQTRAKRLETGYDFRTIEYRQRLNHKGELESISSEESSSSHQLVEECMLLANIEASKKVNTVGIYRVHEDPSFEAISKLVDTVNTLGIKVKMQGNVHDTIVAIQEKAKRTLYAAEVDELIIQSQVQAHYSSTNQGHFGLGFKSYSHFTSPIRRYADLVLHRMLKTKQTPEEIDTICDHISNQQRKVDQLVWDLEDRKYARWAAQNIGQELKAKINTTEPARCITYGELPGMKILIDNYKGQLLCTKIRVILKSSNIISKTIIGSIKY</sequence>
<name>A0A4Q0XQ86_9BACT</name>
<dbReference type="InterPro" id="IPR057293">
    <property type="entry name" value="RNR_OB2"/>
</dbReference>
<dbReference type="InterPro" id="IPR001900">
    <property type="entry name" value="RNase_II/R"/>
</dbReference>
<evidence type="ECO:0000256" key="1">
    <source>
        <dbReference type="ARBA" id="ARBA00022839"/>
    </source>
</evidence>
<organism evidence="3 4">
    <name type="scientific">Candidatus Marinarcus aquaticus</name>
    <dbReference type="NCBI Taxonomy" id="2044504"/>
    <lineage>
        <taxon>Bacteria</taxon>
        <taxon>Pseudomonadati</taxon>
        <taxon>Campylobacterota</taxon>
        <taxon>Epsilonproteobacteria</taxon>
        <taxon>Campylobacterales</taxon>
        <taxon>Arcobacteraceae</taxon>
        <taxon>Candidatus Marinarcus</taxon>
    </lineage>
</organism>
<dbReference type="PANTHER" id="PTHR23355">
    <property type="entry name" value="RIBONUCLEASE"/>
    <property type="match status" value="1"/>
</dbReference>
<dbReference type="OrthoDB" id="9764149at2"/>
<dbReference type="PROSITE" id="PS01175">
    <property type="entry name" value="RIBONUCLEASE_II"/>
    <property type="match status" value="1"/>
</dbReference>
<protein>
    <submittedName>
        <fullName evidence="3">Ribonuclease R</fullName>
    </submittedName>
</protein>
<dbReference type="InterPro" id="IPR012340">
    <property type="entry name" value="NA-bd_OB-fold"/>
</dbReference>
<dbReference type="RefSeq" id="WP_128996381.1">
    <property type="nucleotide sequence ID" value="NZ_PDKN01000005.1"/>
</dbReference>
<keyword evidence="1" id="KW-0540">Nuclease</keyword>
<dbReference type="SUPFAM" id="SSF50249">
    <property type="entry name" value="Nucleic acid-binding proteins"/>
    <property type="match status" value="1"/>
</dbReference>
<feature type="domain" description="RNB" evidence="2">
    <location>
        <begin position="200"/>
        <end position="521"/>
    </location>
</feature>
<evidence type="ECO:0000313" key="3">
    <source>
        <dbReference type="EMBL" id="RXJ56407.1"/>
    </source>
</evidence>
<dbReference type="GO" id="GO:0004540">
    <property type="term" value="F:RNA nuclease activity"/>
    <property type="evidence" value="ECO:0007669"/>
    <property type="project" value="InterPro"/>
</dbReference>